<protein>
    <recommendedName>
        <fullName evidence="3">Protein containing DUF497</fullName>
    </recommendedName>
</protein>
<sequence length="98" mass="11574">MLDLSKIVGFEWDKGNIDKNYEKHGITLKEAEEVFLDEKVFFTENIKHSQKEKRFIVIGRTSQEKIIFTAFTVRTNKIRIISARPVNKKEREAYAKKI</sequence>
<proteinExistence type="predicted"/>
<organism evidence="1 2">
    <name type="scientific">Candidatus Gottesmanbacteria bacterium GW2011_GWB1_43_11</name>
    <dbReference type="NCBI Taxonomy" id="1618446"/>
    <lineage>
        <taxon>Bacteria</taxon>
        <taxon>Candidatus Gottesmaniibacteriota</taxon>
    </lineage>
</organism>
<evidence type="ECO:0000313" key="2">
    <source>
        <dbReference type="Proteomes" id="UP000034050"/>
    </source>
</evidence>
<reference evidence="1 2" key="1">
    <citation type="journal article" date="2015" name="Nature">
        <title>rRNA introns, odd ribosomes, and small enigmatic genomes across a large radiation of phyla.</title>
        <authorList>
            <person name="Brown C.T."/>
            <person name="Hug L.A."/>
            <person name="Thomas B.C."/>
            <person name="Sharon I."/>
            <person name="Castelle C.J."/>
            <person name="Singh A."/>
            <person name="Wilkins M.J."/>
            <person name="Williams K.H."/>
            <person name="Banfield J.F."/>
        </authorList>
    </citation>
    <scope>NUCLEOTIDE SEQUENCE [LARGE SCALE GENOMIC DNA]</scope>
</reference>
<dbReference type="InterPro" id="IPR038573">
    <property type="entry name" value="BrnT_sf"/>
</dbReference>
<dbReference type="InterPro" id="IPR007460">
    <property type="entry name" value="BrnT_toxin"/>
</dbReference>
<dbReference type="AlphaFoldDB" id="A0A0G1CJZ0"/>
<gene>
    <name evidence="1" type="ORF">UV61_C0015G0021</name>
</gene>
<dbReference type="EMBL" id="LCFD01000015">
    <property type="protein sequence ID" value="KKS85807.1"/>
    <property type="molecule type" value="Genomic_DNA"/>
</dbReference>
<evidence type="ECO:0000313" key="1">
    <source>
        <dbReference type="EMBL" id="KKS85807.1"/>
    </source>
</evidence>
<accession>A0A0G1CJZ0</accession>
<dbReference type="Pfam" id="PF04365">
    <property type="entry name" value="BrnT_toxin"/>
    <property type="match status" value="1"/>
</dbReference>
<dbReference type="STRING" id="1618446.UV61_C0015G0021"/>
<dbReference type="Gene3D" id="3.10.450.530">
    <property type="entry name" value="Ribonuclease toxin, BrnT, of type II toxin-antitoxin system"/>
    <property type="match status" value="1"/>
</dbReference>
<comment type="caution">
    <text evidence="1">The sequence shown here is derived from an EMBL/GenBank/DDBJ whole genome shotgun (WGS) entry which is preliminary data.</text>
</comment>
<name>A0A0G1CJZ0_9BACT</name>
<dbReference type="Proteomes" id="UP000034050">
    <property type="component" value="Unassembled WGS sequence"/>
</dbReference>
<evidence type="ECO:0008006" key="3">
    <source>
        <dbReference type="Google" id="ProtNLM"/>
    </source>
</evidence>